<dbReference type="Gene3D" id="3.10.180.10">
    <property type="entry name" value="2,3-Dihydroxybiphenyl 1,2-Dioxygenase, domain 1"/>
    <property type="match status" value="2"/>
</dbReference>
<reference evidence="2" key="1">
    <citation type="submission" date="2022-01" db="EMBL/GenBank/DDBJ databases">
        <title>Whole genome-based taxonomy of the Shewanellaceae.</title>
        <authorList>
            <person name="Martin-Rodriguez A.J."/>
        </authorList>
    </citation>
    <scope>NUCLEOTIDE SEQUENCE</scope>
    <source>
        <strain evidence="2">DSM 16422</strain>
    </source>
</reference>
<organism evidence="2 3">
    <name type="scientific">Shewanella gaetbuli</name>
    <dbReference type="NCBI Taxonomy" id="220752"/>
    <lineage>
        <taxon>Bacteria</taxon>
        <taxon>Pseudomonadati</taxon>
        <taxon>Pseudomonadota</taxon>
        <taxon>Gammaproteobacteria</taxon>
        <taxon>Alteromonadales</taxon>
        <taxon>Shewanellaceae</taxon>
        <taxon>Shewanella</taxon>
    </lineage>
</organism>
<dbReference type="PROSITE" id="PS51819">
    <property type="entry name" value="VOC"/>
    <property type="match status" value="2"/>
</dbReference>
<name>A0A9X2CHG3_9GAMM</name>
<dbReference type="CDD" id="cd07247">
    <property type="entry name" value="SgaA_N_like"/>
    <property type="match status" value="2"/>
</dbReference>
<evidence type="ECO:0000259" key="1">
    <source>
        <dbReference type="PROSITE" id="PS51819"/>
    </source>
</evidence>
<dbReference type="Pfam" id="PF00903">
    <property type="entry name" value="Glyoxalase"/>
    <property type="match status" value="2"/>
</dbReference>
<gene>
    <name evidence="2" type="ORF">L2672_12245</name>
</gene>
<keyword evidence="3" id="KW-1185">Reference proteome</keyword>
<dbReference type="PANTHER" id="PTHR33993">
    <property type="entry name" value="GLYOXALASE-RELATED"/>
    <property type="match status" value="1"/>
</dbReference>
<feature type="domain" description="VOC" evidence="1">
    <location>
        <begin position="10"/>
        <end position="126"/>
    </location>
</feature>
<evidence type="ECO:0000313" key="2">
    <source>
        <dbReference type="EMBL" id="MCL1143463.1"/>
    </source>
</evidence>
<dbReference type="PANTHER" id="PTHR33993:SF14">
    <property type="entry name" value="GB|AAF24581.1"/>
    <property type="match status" value="1"/>
</dbReference>
<proteinExistence type="predicted"/>
<evidence type="ECO:0000313" key="3">
    <source>
        <dbReference type="Proteomes" id="UP001139333"/>
    </source>
</evidence>
<comment type="caution">
    <text evidence="2">The sequence shown here is derived from an EMBL/GenBank/DDBJ whole genome shotgun (WGS) entry which is preliminary data.</text>
</comment>
<accession>A0A9X2CHG3</accession>
<sequence length="257" mass="28444">MKVSQYFQGQPCWVELASTDWAAAKGFYQALFGWQAFDLSMPDGHYTMLQIDNEDVAALYQISASMGENIPTHWTVYFAVDDVDSSINDITAAGGQLLIGPHNVGDAGRMALFADQEGSRFAIWQAINHTGIKLAQVDNTLCWVELACRNIQQSEAFYCQSLGFKTQHSDMDGFTYTEWLVKNQPIGGMIEMTEEWGETPAHWMPYFMVASCDETAAKVAELGGKVCVPPTNIEKVGRFAVVNDPQGGVFSIITLQE</sequence>
<dbReference type="InterPro" id="IPR052164">
    <property type="entry name" value="Anthracycline_SecMetBiosynth"/>
</dbReference>
<feature type="domain" description="VOC" evidence="1">
    <location>
        <begin position="140"/>
        <end position="255"/>
    </location>
</feature>
<dbReference type="InterPro" id="IPR029068">
    <property type="entry name" value="Glyas_Bleomycin-R_OHBP_Dase"/>
</dbReference>
<dbReference type="InterPro" id="IPR037523">
    <property type="entry name" value="VOC_core"/>
</dbReference>
<dbReference type="Proteomes" id="UP001139333">
    <property type="component" value="Unassembled WGS sequence"/>
</dbReference>
<dbReference type="AlphaFoldDB" id="A0A9X2CHG3"/>
<dbReference type="EMBL" id="JAKIKP010000009">
    <property type="protein sequence ID" value="MCL1143463.1"/>
    <property type="molecule type" value="Genomic_DNA"/>
</dbReference>
<dbReference type="SUPFAM" id="SSF54593">
    <property type="entry name" value="Glyoxalase/Bleomycin resistance protein/Dihydroxybiphenyl dioxygenase"/>
    <property type="match status" value="2"/>
</dbReference>
<protein>
    <submittedName>
        <fullName evidence="2">VOC family protein</fullName>
    </submittedName>
</protein>
<dbReference type="RefSeq" id="WP_248996143.1">
    <property type="nucleotide sequence ID" value="NZ_JAKIKP010000009.1"/>
</dbReference>
<dbReference type="InterPro" id="IPR004360">
    <property type="entry name" value="Glyas_Fos-R_dOase_dom"/>
</dbReference>